<evidence type="ECO:0000313" key="3">
    <source>
        <dbReference type="Proteomes" id="UP000758168"/>
    </source>
</evidence>
<dbReference type="RefSeq" id="WP_210055103.1">
    <property type="nucleotide sequence ID" value="NZ_BAAAMH010000004.1"/>
</dbReference>
<keyword evidence="3" id="KW-1185">Reference proteome</keyword>
<dbReference type="EMBL" id="JAGIOB010000001">
    <property type="protein sequence ID" value="MBP2416977.1"/>
    <property type="molecule type" value="Genomic_DNA"/>
</dbReference>
<organism evidence="2 3">
    <name type="scientific">Microlunatus capsulatus</name>
    <dbReference type="NCBI Taxonomy" id="99117"/>
    <lineage>
        <taxon>Bacteria</taxon>
        <taxon>Bacillati</taxon>
        <taxon>Actinomycetota</taxon>
        <taxon>Actinomycetes</taxon>
        <taxon>Propionibacteriales</taxon>
        <taxon>Propionibacteriaceae</taxon>
        <taxon>Microlunatus</taxon>
    </lineage>
</organism>
<proteinExistence type="predicted"/>
<comment type="caution">
    <text evidence="2">The sequence shown here is derived from an EMBL/GenBank/DDBJ whole genome shotgun (WGS) entry which is preliminary data.</text>
</comment>
<evidence type="ECO:0000256" key="1">
    <source>
        <dbReference type="SAM" id="Phobius"/>
    </source>
</evidence>
<feature type="transmembrane region" description="Helical" evidence="1">
    <location>
        <begin position="79"/>
        <end position="100"/>
    </location>
</feature>
<accession>A0ABS4Z7G2</accession>
<reference evidence="2 3" key="1">
    <citation type="submission" date="2021-03" db="EMBL/GenBank/DDBJ databases">
        <title>Sequencing the genomes of 1000 actinobacteria strains.</title>
        <authorList>
            <person name="Klenk H.-P."/>
        </authorList>
    </citation>
    <scope>NUCLEOTIDE SEQUENCE [LARGE SCALE GENOMIC DNA]</scope>
    <source>
        <strain evidence="2 3">DSM 12936</strain>
    </source>
</reference>
<gene>
    <name evidence="2" type="ORF">JOF54_001899</name>
</gene>
<keyword evidence="1" id="KW-0812">Transmembrane</keyword>
<keyword evidence="1" id="KW-0472">Membrane</keyword>
<evidence type="ECO:0008006" key="4">
    <source>
        <dbReference type="Google" id="ProtNLM"/>
    </source>
</evidence>
<evidence type="ECO:0000313" key="2">
    <source>
        <dbReference type="EMBL" id="MBP2416977.1"/>
    </source>
</evidence>
<dbReference type="Proteomes" id="UP000758168">
    <property type="component" value="Unassembled WGS sequence"/>
</dbReference>
<protein>
    <recommendedName>
        <fullName evidence="4">PH domain-containing protein</fullName>
    </recommendedName>
</protein>
<name>A0ABS4Z7G2_9ACTN</name>
<sequence>MTTTQHDPHSAPQPSRVLPAGDRIDELLVPFDDGQLRERARRRKRGMWGRVISLLITATILTLLYVFGGEERQSRATLTVYGVILGISLAWLLGYLVAWLRARRAVARVPRGTAVRVGRPGIQVARTFTPWADVTGLAMVRRRRGTAFEVRRASGPPVGVPLDQFDVHPATLDSTARAYSGGRHGVDLGALDV</sequence>
<keyword evidence="1" id="KW-1133">Transmembrane helix</keyword>
<feature type="transmembrane region" description="Helical" evidence="1">
    <location>
        <begin position="47"/>
        <end position="67"/>
    </location>
</feature>